<keyword evidence="3" id="KW-1185">Reference proteome</keyword>
<accession>A0A2B7XS44</accession>
<reference evidence="2 3" key="1">
    <citation type="submission" date="2017-10" db="EMBL/GenBank/DDBJ databases">
        <title>Comparative genomics in systemic dimorphic fungi from Ajellomycetaceae.</title>
        <authorList>
            <person name="Munoz J.F."/>
            <person name="Mcewen J.G."/>
            <person name="Clay O.K."/>
            <person name="Cuomo C.A."/>
        </authorList>
    </citation>
    <scope>NUCLEOTIDE SEQUENCE [LARGE SCALE GENOMIC DNA]</scope>
    <source>
        <strain evidence="2 3">UAMH5409</strain>
    </source>
</reference>
<dbReference type="AlphaFoldDB" id="A0A2B7XS44"/>
<name>A0A2B7XS44_9EURO</name>
<organism evidence="2 3">
    <name type="scientific">Helicocarpus griseus UAMH5409</name>
    <dbReference type="NCBI Taxonomy" id="1447875"/>
    <lineage>
        <taxon>Eukaryota</taxon>
        <taxon>Fungi</taxon>
        <taxon>Dikarya</taxon>
        <taxon>Ascomycota</taxon>
        <taxon>Pezizomycotina</taxon>
        <taxon>Eurotiomycetes</taxon>
        <taxon>Eurotiomycetidae</taxon>
        <taxon>Onygenales</taxon>
        <taxon>Ajellomycetaceae</taxon>
        <taxon>Helicocarpus</taxon>
    </lineage>
</organism>
<dbReference type="EMBL" id="PDNB01000068">
    <property type="protein sequence ID" value="PGH11775.1"/>
    <property type="molecule type" value="Genomic_DNA"/>
</dbReference>
<dbReference type="Proteomes" id="UP000223968">
    <property type="component" value="Unassembled WGS sequence"/>
</dbReference>
<evidence type="ECO:0000313" key="2">
    <source>
        <dbReference type="EMBL" id="PGH11775.1"/>
    </source>
</evidence>
<feature type="region of interest" description="Disordered" evidence="1">
    <location>
        <begin position="77"/>
        <end position="96"/>
    </location>
</feature>
<comment type="caution">
    <text evidence="2">The sequence shown here is derived from an EMBL/GenBank/DDBJ whole genome shotgun (WGS) entry which is preliminary data.</text>
</comment>
<evidence type="ECO:0000313" key="3">
    <source>
        <dbReference type="Proteomes" id="UP000223968"/>
    </source>
</evidence>
<protein>
    <submittedName>
        <fullName evidence="2">Uncharacterized protein</fullName>
    </submittedName>
</protein>
<proteinExistence type="predicted"/>
<evidence type="ECO:0000256" key="1">
    <source>
        <dbReference type="SAM" id="MobiDB-lite"/>
    </source>
</evidence>
<gene>
    <name evidence="2" type="ORF">AJ79_04676</name>
</gene>
<sequence length="96" mass="10780">MEGFKSNAGASVSRGSLYVPVANVEYGLWMVSVKDLVKLVQPCEKNSISPMHLTNKEDERIEIRLVDAGTAVHVQHQIQRQLVPSEPSPRTRKRLQ</sequence>